<evidence type="ECO:0000313" key="2">
    <source>
        <dbReference type="EMBL" id="CAF4273077.1"/>
    </source>
</evidence>
<protein>
    <submittedName>
        <fullName evidence="1">Uncharacterized protein</fullName>
    </submittedName>
</protein>
<accession>A0A8S2FIU5</accession>
<dbReference type="EMBL" id="CAJNOK010032331">
    <property type="protein sequence ID" value="CAF1482884.1"/>
    <property type="molecule type" value="Genomic_DNA"/>
</dbReference>
<dbReference type="Proteomes" id="UP000682733">
    <property type="component" value="Unassembled WGS sequence"/>
</dbReference>
<dbReference type="Proteomes" id="UP000677228">
    <property type="component" value="Unassembled WGS sequence"/>
</dbReference>
<sequence>NNLTQLCLQSTKLELIDQNDNDIYILWLTNVDEKEFESLNRINIRIFYSNDNIIDFIISNILLFWDDFPKIILIYVLINEQSNNTPAVTESQRSIRHILNNKEKLFQLIIEDIDTCTEDLICTSVFDLPNAEESTVQTKNKSFMWYYLLIESLFDLTVYNKSTTNDLVEYCRQQYSINNIEQQKSISQ</sequence>
<dbReference type="AlphaFoldDB" id="A0A8S2FIU5"/>
<evidence type="ECO:0000313" key="1">
    <source>
        <dbReference type="EMBL" id="CAF1482884.1"/>
    </source>
</evidence>
<comment type="caution">
    <text evidence="1">The sequence shown here is derived from an EMBL/GenBank/DDBJ whole genome shotgun (WGS) entry which is preliminary data.</text>
</comment>
<proteinExistence type="predicted"/>
<feature type="non-terminal residue" evidence="1">
    <location>
        <position position="1"/>
    </location>
</feature>
<organism evidence="1 3">
    <name type="scientific">Didymodactylos carnosus</name>
    <dbReference type="NCBI Taxonomy" id="1234261"/>
    <lineage>
        <taxon>Eukaryota</taxon>
        <taxon>Metazoa</taxon>
        <taxon>Spiralia</taxon>
        <taxon>Gnathifera</taxon>
        <taxon>Rotifera</taxon>
        <taxon>Eurotatoria</taxon>
        <taxon>Bdelloidea</taxon>
        <taxon>Philodinida</taxon>
        <taxon>Philodinidae</taxon>
        <taxon>Didymodactylos</taxon>
    </lineage>
</organism>
<gene>
    <name evidence="1" type="ORF">OVA965_LOCUS36146</name>
    <name evidence="2" type="ORF">TMI583_LOCUS37142</name>
</gene>
<reference evidence="1" key="1">
    <citation type="submission" date="2021-02" db="EMBL/GenBank/DDBJ databases">
        <authorList>
            <person name="Nowell W R."/>
        </authorList>
    </citation>
    <scope>NUCLEOTIDE SEQUENCE</scope>
</reference>
<evidence type="ECO:0000313" key="3">
    <source>
        <dbReference type="Proteomes" id="UP000677228"/>
    </source>
</evidence>
<dbReference type="EMBL" id="CAJOBA010054261">
    <property type="protein sequence ID" value="CAF4273077.1"/>
    <property type="molecule type" value="Genomic_DNA"/>
</dbReference>
<name>A0A8S2FIU5_9BILA</name>